<comment type="catalytic activity">
    <reaction evidence="12">
        <text>2,5-diamino-6-(1-D-ribitylamino)pyrimidin-4(3H)-one 5'-phosphate + NADP(+) = 2,5-diamino-6-(1-D-ribosylamino)pyrimidin-4(3H)-one 5'-phosphate + NADPH + H(+)</text>
        <dbReference type="Rhea" id="RHEA:27278"/>
        <dbReference type="ChEBI" id="CHEBI:15378"/>
        <dbReference type="ChEBI" id="CHEBI:57783"/>
        <dbReference type="ChEBI" id="CHEBI:58349"/>
        <dbReference type="ChEBI" id="CHEBI:58890"/>
        <dbReference type="ChEBI" id="CHEBI:59545"/>
        <dbReference type="EC" id="1.1.1.302"/>
    </reaction>
</comment>
<name>A0A0L1IZH1_ASPN3</name>
<organism evidence="15 16">
    <name type="scientific">Aspergillus nomiae NRRL (strain ATCC 15546 / NRRL 13137 / CBS 260.88 / M93)</name>
    <dbReference type="NCBI Taxonomy" id="1509407"/>
    <lineage>
        <taxon>Eukaryota</taxon>
        <taxon>Fungi</taxon>
        <taxon>Dikarya</taxon>
        <taxon>Ascomycota</taxon>
        <taxon>Pezizomycotina</taxon>
        <taxon>Eurotiomycetes</taxon>
        <taxon>Eurotiomycetidae</taxon>
        <taxon>Eurotiales</taxon>
        <taxon>Aspergillaceae</taxon>
        <taxon>Aspergillus</taxon>
        <taxon>Aspergillus subgen. Circumdati</taxon>
    </lineage>
</organism>
<dbReference type="InterPro" id="IPR050765">
    <property type="entry name" value="Riboflavin_Biosynth_HTPR"/>
</dbReference>
<dbReference type="AlphaFoldDB" id="A0A0L1IZH1"/>
<keyword evidence="8" id="KW-0560">Oxidoreductase</keyword>
<dbReference type="PANTHER" id="PTHR38011">
    <property type="entry name" value="DIHYDROFOLATE REDUCTASE FAMILY PROTEIN (AFU_ORTHOLOGUE AFUA_8G06820)"/>
    <property type="match status" value="1"/>
</dbReference>
<feature type="region of interest" description="Disordered" evidence="13">
    <location>
        <begin position="21"/>
        <end position="77"/>
    </location>
</feature>
<evidence type="ECO:0000313" key="15">
    <source>
        <dbReference type="EMBL" id="KNG84820.1"/>
    </source>
</evidence>
<reference evidence="15 16" key="1">
    <citation type="submission" date="2014-06" db="EMBL/GenBank/DDBJ databases">
        <title>The Genome of the Aflatoxigenic Filamentous Fungus Aspergillus nomius.</title>
        <authorList>
            <person name="Moore M.G."/>
            <person name="Shannon B.M."/>
            <person name="Brian M.M."/>
        </authorList>
    </citation>
    <scope>NUCLEOTIDE SEQUENCE [LARGE SCALE GENOMIC DNA]</scope>
    <source>
        <strain evidence="15 16">NRRL 13137</strain>
    </source>
</reference>
<dbReference type="OrthoDB" id="5432at2759"/>
<evidence type="ECO:0000256" key="9">
    <source>
        <dbReference type="ARBA" id="ARBA00030073"/>
    </source>
</evidence>
<sequence length="316" mass="34565">MKKGTHSDLQFNLIYLIKLPHNNKNSPHHQPTNPNHPKKETTKDVPRSPHLPPSNRTFLEPHLPPNNDTEPSKPTLPFTTLTFATSLDSSLALAPGTRTTLSGPQSKAMTHYLRSRHDAILIGVGTAVADNPGLNCRIEGVGGYGGEGLLGQPRPIIIDPRARWDFTEKSKILELVKEGKGRAPFIVTSAGTVPSAEKRVLLESYGGKFIPLELFVDEHGERGLDWTAVLECLRGEGLRSVMIEGGGTVINSLLEPRWAQLVDSVIVTIAPTWLGQGGVVVSPRRRVEEGQVVPAARLKDVRWYPFGEDVVLCGRV</sequence>
<comment type="function">
    <text evidence="1">Catalyzes an early step in riboflavin biosynthesis, the NADPH-dependent reduction of the ribose side chain of 2,5-diamino-6-ribosylamino-4(3H)-pyrimidinone 5'-phosphate, yielding 2,5-diamino-6-ribitylamino-4(3H)-pyrimidinone 5'-phosphate.</text>
</comment>
<evidence type="ECO:0000256" key="4">
    <source>
        <dbReference type="ARBA" id="ARBA00012851"/>
    </source>
</evidence>
<proteinExistence type="inferred from homology"/>
<dbReference type="InterPro" id="IPR024072">
    <property type="entry name" value="DHFR-like_dom_sf"/>
</dbReference>
<dbReference type="Proteomes" id="UP000037505">
    <property type="component" value="Unassembled WGS sequence"/>
</dbReference>
<evidence type="ECO:0000256" key="3">
    <source>
        <dbReference type="ARBA" id="ARBA00009723"/>
    </source>
</evidence>
<dbReference type="SUPFAM" id="SSF53597">
    <property type="entry name" value="Dihydrofolate reductase-like"/>
    <property type="match status" value="1"/>
</dbReference>
<gene>
    <name evidence="15" type="ORF">ANOM_007538</name>
</gene>
<evidence type="ECO:0000256" key="2">
    <source>
        <dbReference type="ARBA" id="ARBA00005104"/>
    </source>
</evidence>
<feature type="compositionally biased region" description="Polar residues" evidence="13">
    <location>
        <begin position="22"/>
        <end position="35"/>
    </location>
</feature>
<protein>
    <recommendedName>
        <fullName evidence="5">2,5-diamino-6-ribosylamino-4(3H)-pyrimidinone 5'-phosphate reductase</fullName>
        <ecNumber evidence="4">1.1.1.302</ecNumber>
    </recommendedName>
    <alternativeName>
        <fullName evidence="10">2,5-diamino-6-(5-phospho-D-ribosylamino)pyrimidin-4(3H)-one reductase</fullName>
    </alternativeName>
    <alternativeName>
        <fullName evidence="9">2,5-diamino-6-ribitylamino-4(3H)-pyrimidinone 5'-phosphate synthase</fullName>
    </alternativeName>
</protein>
<evidence type="ECO:0000256" key="13">
    <source>
        <dbReference type="SAM" id="MobiDB-lite"/>
    </source>
</evidence>
<dbReference type="PANTHER" id="PTHR38011:SF7">
    <property type="entry name" value="2,5-DIAMINO-6-RIBOSYLAMINO-4(3H)-PYRIMIDINONE 5'-PHOSPHATE REDUCTASE"/>
    <property type="match status" value="1"/>
</dbReference>
<comment type="similarity">
    <text evidence="3">Belongs to the HTP reductase family.</text>
</comment>
<evidence type="ECO:0000256" key="5">
    <source>
        <dbReference type="ARBA" id="ARBA00015035"/>
    </source>
</evidence>
<evidence type="ECO:0000256" key="8">
    <source>
        <dbReference type="ARBA" id="ARBA00023002"/>
    </source>
</evidence>
<keyword evidence="7" id="KW-0521">NADP</keyword>
<dbReference type="GO" id="GO:0008703">
    <property type="term" value="F:5-amino-6-(5-phosphoribosylamino)uracil reductase activity"/>
    <property type="evidence" value="ECO:0007669"/>
    <property type="project" value="InterPro"/>
</dbReference>
<dbReference type="EC" id="1.1.1.302" evidence="4"/>
<comment type="pathway">
    <text evidence="2">Cofactor biosynthesis; riboflavin biosynthesis.</text>
</comment>
<evidence type="ECO:0000313" key="16">
    <source>
        <dbReference type="Proteomes" id="UP000037505"/>
    </source>
</evidence>
<evidence type="ECO:0000256" key="6">
    <source>
        <dbReference type="ARBA" id="ARBA00022619"/>
    </source>
</evidence>
<feature type="domain" description="Bacterial bifunctional deaminase-reductase C-terminal" evidence="14">
    <location>
        <begin position="77"/>
        <end position="312"/>
    </location>
</feature>
<evidence type="ECO:0000256" key="1">
    <source>
        <dbReference type="ARBA" id="ARBA00003555"/>
    </source>
</evidence>
<dbReference type="STRING" id="1509407.A0A0L1IZH1"/>
<dbReference type="RefSeq" id="XP_015405743.1">
    <property type="nucleotide sequence ID" value="XM_015552794.1"/>
</dbReference>
<keyword evidence="6" id="KW-0686">Riboflavin biosynthesis</keyword>
<dbReference type="GeneID" id="26809342"/>
<evidence type="ECO:0000256" key="11">
    <source>
        <dbReference type="ARBA" id="ARBA00047550"/>
    </source>
</evidence>
<comment type="catalytic activity">
    <reaction evidence="11">
        <text>2,5-diamino-6-(1-D-ribitylamino)pyrimidin-4(3H)-one 5'-phosphate + NAD(+) = 2,5-diamino-6-(1-D-ribosylamino)pyrimidin-4(3H)-one 5'-phosphate + NADH + H(+)</text>
        <dbReference type="Rhea" id="RHEA:27274"/>
        <dbReference type="ChEBI" id="CHEBI:15378"/>
        <dbReference type="ChEBI" id="CHEBI:57540"/>
        <dbReference type="ChEBI" id="CHEBI:57945"/>
        <dbReference type="ChEBI" id="CHEBI:58890"/>
        <dbReference type="ChEBI" id="CHEBI:59545"/>
        <dbReference type="EC" id="1.1.1.302"/>
    </reaction>
</comment>
<evidence type="ECO:0000259" key="14">
    <source>
        <dbReference type="Pfam" id="PF01872"/>
    </source>
</evidence>
<evidence type="ECO:0000256" key="10">
    <source>
        <dbReference type="ARBA" id="ARBA00031630"/>
    </source>
</evidence>
<comment type="caution">
    <text evidence="15">The sequence shown here is derived from an EMBL/GenBank/DDBJ whole genome shotgun (WGS) entry which is preliminary data.</text>
</comment>
<evidence type="ECO:0000256" key="7">
    <source>
        <dbReference type="ARBA" id="ARBA00022857"/>
    </source>
</evidence>
<dbReference type="Pfam" id="PF01872">
    <property type="entry name" value="RibD_C"/>
    <property type="match status" value="1"/>
</dbReference>
<dbReference type="Gene3D" id="3.40.430.10">
    <property type="entry name" value="Dihydrofolate Reductase, subunit A"/>
    <property type="match status" value="1"/>
</dbReference>
<feature type="compositionally biased region" description="Basic and acidic residues" evidence="13">
    <location>
        <begin position="37"/>
        <end position="47"/>
    </location>
</feature>
<accession>A0A0L1IZH1</accession>
<dbReference type="GO" id="GO:0009231">
    <property type="term" value="P:riboflavin biosynthetic process"/>
    <property type="evidence" value="ECO:0007669"/>
    <property type="project" value="UniProtKB-KW"/>
</dbReference>
<keyword evidence="16" id="KW-1185">Reference proteome</keyword>
<dbReference type="InterPro" id="IPR002734">
    <property type="entry name" value="RibDG_C"/>
</dbReference>
<evidence type="ECO:0000256" key="12">
    <source>
        <dbReference type="ARBA" id="ARBA00049020"/>
    </source>
</evidence>
<dbReference type="EMBL" id="JNOM01000187">
    <property type="protein sequence ID" value="KNG84820.1"/>
    <property type="molecule type" value="Genomic_DNA"/>
</dbReference>